<evidence type="ECO:0000256" key="1">
    <source>
        <dbReference type="SAM" id="MobiDB-lite"/>
    </source>
</evidence>
<gene>
    <name evidence="2" type="ORF">LR48_Vigan06g102400</name>
</gene>
<dbReference type="Proteomes" id="UP000053144">
    <property type="component" value="Chromosome 6"/>
</dbReference>
<sequence length="72" mass="7880">MAMSGDHGPSSKVDDDVGTSSKETFSSSVKTPATKVGEDKKDDQPTPKNIQKRKRRESFMRALGDHESVTRA</sequence>
<feature type="compositionally biased region" description="Basic and acidic residues" evidence="1">
    <location>
        <begin position="36"/>
        <end position="45"/>
    </location>
</feature>
<dbReference type="Gramene" id="KOM45718">
    <property type="protein sequence ID" value="KOM45718"/>
    <property type="gene ID" value="LR48_Vigan06g102400"/>
</dbReference>
<proteinExistence type="predicted"/>
<feature type="compositionally biased region" description="Polar residues" evidence="1">
    <location>
        <begin position="18"/>
        <end position="31"/>
    </location>
</feature>
<accession>A0A0L9USI3</accession>
<feature type="region of interest" description="Disordered" evidence="1">
    <location>
        <begin position="1"/>
        <end position="72"/>
    </location>
</feature>
<dbReference type="EMBL" id="CM003376">
    <property type="protein sequence ID" value="KOM45718.1"/>
    <property type="molecule type" value="Genomic_DNA"/>
</dbReference>
<organism evidence="2 3">
    <name type="scientific">Phaseolus angularis</name>
    <name type="common">Azuki bean</name>
    <name type="synonym">Vigna angularis</name>
    <dbReference type="NCBI Taxonomy" id="3914"/>
    <lineage>
        <taxon>Eukaryota</taxon>
        <taxon>Viridiplantae</taxon>
        <taxon>Streptophyta</taxon>
        <taxon>Embryophyta</taxon>
        <taxon>Tracheophyta</taxon>
        <taxon>Spermatophyta</taxon>
        <taxon>Magnoliopsida</taxon>
        <taxon>eudicotyledons</taxon>
        <taxon>Gunneridae</taxon>
        <taxon>Pentapetalae</taxon>
        <taxon>rosids</taxon>
        <taxon>fabids</taxon>
        <taxon>Fabales</taxon>
        <taxon>Fabaceae</taxon>
        <taxon>Papilionoideae</taxon>
        <taxon>50 kb inversion clade</taxon>
        <taxon>NPAAA clade</taxon>
        <taxon>indigoferoid/millettioid clade</taxon>
        <taxon>Phaseoleae</taxon>
        <taxon>Vigna</taxon>
    </lineage>
</organism>
<protein>
    <submittedName>
        <fullName evidence="2">Uncharacterized protein</fullName>
    </submittedName>
</protein>
<name>A0A0L9USI3_PHAAN</name>
<evidence type="ECO:0000313" key="2">
    <source>
        <dbReference type="EMBL" id="KOM45718.1"/>
    </source>
</evidence>
<dbReference type="AlphaFoldDB" id="A0A0L9USI3"/>
<evidence type="ECO:0000313" key="3">
    <source>
        <dbReference type="Proteomes" id="UP000053144"/>
    </source>
</evidence>
<reference evidence="3" key="1">
    <citation type="journal article" date="2015" name="Proc. Natl. Acad. Sci. U.S.A.">
        <title>Genome sequencing of adzuki bean (Vigna angularis) provides insight into high starch and low fat accumulation and domestication.</title>
        <authorList>
            <person name="Yang K."/>
            <person name="Tian Z."/>
            <person name="Chen C."/>
            <person name="Luo L."/>
            <person name="Zhao B."/>
            <person name="Wang Z."/>
            <person name="Yu L."/>
            <person name="Li Y."/>
            <person name="Sun Y."/>
            <person name="Li W."/>
            <person name="Chen Y."/>
            <person name="Li Y."/>
            <person name="Zhang Y."/>
            <person name="Ai D."/>
            <person name="Zhao J."/>
            <person name="Shang C."/>
            <person name="Ma Y."/>
            <person name="Wu B."/>
            <person name="Wang M."/>
            <person name="Gao L."/>
            <person name="Sun D."/>
            <person name="Zhang P."/>
            <person name="Guo F."/>
            <person name="Wang W."/>
            <person name="Li Y."/>
            <person name="Wang J."/>
            <person name="Varshney R.K."/>
            <person name="Wang J."/>
            <person name="Ling H.Q."/>
            <person name="Wan P."/>
        </authorList>
    </citation>
    <scope>NUCLEOTIDE SEQUENCE</scope>
    <source>
        <strain evidence="3">cv. Jingnong 6</strain>
    </source>
</reference>
<feature type="compositionally biased region" description="Basic and acidic residues" evidence="1">
    <location>
        <begin position="57"/>
        <end position="72"/>
    </location>
</feature>